<name>A0A2M8W4T7_9RHOB</name>
<proteinExistence type="predicted"/>
<accession>A0A2M8W4T7</accession>
<protein>
    <recommendedName>
        <fullName evidence="4">Helix-turn-helix protein</fullName>
    </recommendedName>
</protein>
<organism evidence="2 3">
    <name type="scientific">Yoonia maricola</name>
    <dbReference type="NCBI Taxonomy" id="420999"/>
    <lineage>
        <taxon>Bacteria</taxon>
        <taxon>Pseudomonadati</taxon>
        <taxon>Pseudomonadota</taxon>
        <taxon>Alphaproteobacteria</taxon>
        <taxon>Rhodobacterales</taxon>
        <taxon>Paracoccaceae</taxon>
        <taxon>Yoonia</taxon>
    </lineage>
</organism>
<gene>
    <name evidence="2" type="ORF">BC777_2282</name>
</gene>
<dbReference type="Proteomes" id="UP000228531">
    <property type="component" value="Unassembled WGS sequence"/>
</dbReference>
<comment type="caution">
    <text evidence="2">The sequence shown here is derived from an EMBL/GenBank/DDBJ whole genome shotgun (WGS) entry which is preliminary data.</text>
</comment>
<sequence length="218" mass="24461">MTYEELCELTVLELLELHNALRPDDPLKAWRAKPAKLVDRIMAIPGVHRIKPPAPTYPDDTSGSLKAYACALLCTVDYYEHAADGSEVSALHPKARSVGIPYPKILELVVARFPDANTSIASLRWYCVQIASDNHQFEGYVLPSRRPRKRRETPERKREALPSRQDHYTSAEAAEALGLTMDAFYARRSKGRLPEPLKVNGQLFFKKSEIESPGLCSA</sequence>
<dbReference type="RefSeq" id="WP_100368275.1">
    <property type="nucleotide sequence ID" value="NZ_PGTY01000002.1"/>
</dbReference>
<feature type="compositionally biased region" description="Basic and acidic residues" evidence="1">
    <location>
        <begin position="152"/>
        <end position="167"/>
    </location>
</feature>
<evidence type="ECO:0008006" key="4">
    <source>
        <dbReference type="Google" id="ProtNLM"/>
    </source>
</evidence>
<keyword evidence="3" id="KW-1185">Reference proteome</keyword>
<feature type="region of interest" description="Disordered" evidence="1">
    <location>
        <begin position="144"/>
        <end position="167"/>
    </location>
</feature>
<evidence type="ECO:0000313" key="3">
    <source>
        <dbReference type="Proteomes" id="UP000228531"/>
    </source>
</evidence>
<evidence type="ECO:0000256" key="1">
    <source>
        <dbReference type="SAM" id="MobiDB-lite"/>
    </source>
</evidence>
<reference evidence="2 3" key="1">
    <citation type="submission" date="2017-11" db="EMBL/GenBank/DDBJ databases">
        <title>Genomic Encyclopedia of Archaeal and Bacterial Type Strains, Phase II (KMG-II): From Individual Species to Whole Genera.</title>
        <authorList>
            <person name="Goeker M."/>
        </authorList>
    </citation>
    <scope>NUCLEOTIDE SEQUENCE [LARGE SCALE GENOMIC DNA]</scope>
    <source>
        <strain evidence="2 3">DSM 29128</strain>
    </source>
</reference>
<evidence type="ECO:0000313" key="2">
    <source>
        <dbReference type="EMBL" id="PJI85934.1"/>
    </source>
</evidence>
<dbReference type="AlphaFoldDB" id="A0A2M8W4T7"/>
<dbReference type="EMBL" id="PGTY01000002">
    <property type="protein sequence ID" value="PJI85934.1"/>
    <property type="molecule type" value="Genomic_DNA"/>
</dbReference>